<reference evidence="2 3" key="1">
    <citation type="submission" date="2019-07" db="EMBL/GenBank/DDBJ databases">
        <title>Annotation for the trematode Paragonimus westermani.</title>
        <authorList>
            <person name="Choi Y.-J."/>
        </authorList>
    </citation>
    <scope>NUCLEOTIDE SEQUENCE [LARGE SCALE GENOMIC DNA]</scope>
    <source>
        <strain evidence="2">180907_Pwestermani</strain>
    </source>
</reference>
<dbReference type="SUPFAM" id="SSF48726">
    <property type="entry name" value="Immunoglobulin"/>
    <property type="match status" value="1"/>
</dbReference>
<proteinExistence type="predicted"/>
<dbReference type="PROSITE" id="PS51257">
    <property type="entry name" value="PROKAR_LIPOPROTEIN"/>
    <property type="match status" value="1"/>
</dbReference>
<dbReference type="Proteomes" id="UP000699462">
    <property type="component" value="Unassembled WGS sequence"/>
</dbReference>
<dbReference type="EMBL" id="JTDF01008456">
    <property type="protein sequence ID" value="KAF8564529.1"/>
    <property type="molecule type" value="Genomic_DNA"/>
</dbReference>
<dbReference type="InterPro" id="IPR007110">
    <property type="entry name" value="Ig-like_dom"/>
</dbReference>
<evidence type="ECO:0000313" key="2">
    <source>
        <dbReference type="EMBL" id="KAF8564529.1"/>
    </source>
</evidence>
<evidence type="ECO:0000313" key="3">
    <source>
        <dbReference type="Proteomes" id="UP000699462"/>
    </source>
</evidence>
<protein>
    <recommendedName>
        <fullName evidence="1">Ig-like domain-containing protein</fullName>
    </recommendedName>
</protein>
<organism evidence="2 3">
    <name type="scientific">Paragonimus westermani</name>
    <dbReference type="NCBI Taxonomy" id="34504"/>
    <lineage>
        <taxon>Eukaryota</taxon>
        <taxon>Metazoa</taxon>
        <taxon>Spiralia</taxon>
        <taxon>Lophotrochozoa</taxon>
        <taxon>Platyhelminthes</taxon>
        <taxon>Trematoda</taxon>
        <taxon>Digenea</taxon>
        <taxon>Plagiorchiida</taxon>
        <taxon>Troglotremata</taxon>
        <taxon>Troglotrematidae</taxon>
        <taxon>Paragonimus</taxon>
    </lineage>
</organism>
<name>A0A8T0D9K5_9TREM</name>
<comment type="caution">
    <text evidence="2">The sequence shown here is derived from an EMBL/GenBank/DDBJ whole genome shotgun (WGS) entry which is preliminary data.</text>
</comment>
<dbReference type="PROSITE" id="PS50835">
    <property type="entry name" value="IG_LIKE"/>
    <property type="match status" value="1"/>
</dbReference>
<dbReference type="AlphaFoldDB" id="A0A8T0D9K5"/>
<keyword evidence="3" id="KW-1185">Reference proteome</keyword>
<evidence type="ECO:0000259" key="1">
    <source>
        <dbReference type="PROSITE" id="PS50835"/>
    </source>
</evidence>
<gene>
    <name evidence="2" type="ORF">P879_09852</name>
</gene>
<dbReference type="InterPro" id="IPR013783">
    <property type="entry name" value="Ig-like_fold"/>
</dbReference>
<accession>A0A8T0D9K5</accession>
<dbReference type="Gene3D" id="2.60.40.10">
    <property type="entry name" value="Immunoglobulins"/>
    <property type="match status" value="1"/>
</dbReference>
<dbReference type="InterPro" id="IPR036179">
    <property type="entry name" value="Ig-like_dom_sf"/>
</dbReference>
<sequence length="218" mass="23788">MKLYFGTFEYRCLLILRGVHYAVFVFGLSCTDLRPEDNAYYACEAFSGPHWRAIAPSVHEGTGRVTVWFAPTAVEPRSAIPVESAEDSTGDGAGGEKKGLVYGLAHSASRLICQTTGQPTPTWRWTGPQTGPNVALGESSGPKGYTKLDYQDGELSVSELIVPAGYWNVEVFGTYSCTATNRLGSATGHLRLKLATHPDRPSMRACKASQNNFYESYF</sequence>
<dbReference type="OrthoDB" id="2151624at2759"/>
<feature type="domain" description="Ig-like" evidence="1">
    <location>
        <begin position="76"/>
        <end position="195"/>
    </location>
</feature>